<reference evidence="2 3" key="1">
    <citation type="submission" date="2015-10" db="EMBL/GenBank/DDBJ databases">
        <title>Mycobacterium gordonae draft genome assembly.</title>
        <authorList>
            <person name="Ustinova V."/>
            <person name="Smirnova T."/>
            <person name="Blagodatskikh K."/>
            <person name="Varlamov D."/>
            <person name="Larionova E."/>
            <person name="Chernousova L."/>
        </authorList>
    </citation>
    <scope>NUCLEOTIDE SEQUENCE [LARGE SCALE GENOMIC DNA]</scope>
    <source>
        <strain evidence="2 3">CTRI 14-8773</strain>
    </source>
</reference>
<name>A0A0Q2LVC3_MYCGO</name>
<dbReference type="Proteomes" id="UP000051677">
    <property type="component" value="Unassembled WGS sequence"/>
</dbReference>
<protein>
    <recommendedName>
        <fullName evidence="4">DUF4381 domain-containing protein</fullName>
    </recommendedName>
</protein>
<dbReference type="RefSeq" id="WP_055577280.1">
    <property type="nucleotide sequence ID" value="NZ_LKTM01000063.1"/>
</dbReference>
<evidence type="ECO:0000313" key="3">
    <source>
        <dbReference type="Proteomes" id="UP000051677"/>
    </source>
</evidence>
<accession>A0A0Q2LVC3</accession>
<keyword evidence="1" id="KW-0472">Membrane</keyword>
<dbReference type="PROSITE" id="PS51257">
    <property type="entry name" value="PROKAR_LIPOPROTEIN"/>
    <property type="match status" value="1"/>
</dbReference>
<evidence type="ECO:0000256" key="1">
    <source>
        <dbReference type="SAM" id="Phobius"/>
    </source>
</evidence>
<dbReference type="AlphaFoldDB" id="A0A0Q2LVC3"/>
<keyword evidence="1" id="KW-0812">Transmembrane</keyword>
<comment type="caution">
    <text evidence="2">The sequence shown here is derived from an EMBL/GenBank/DDBJ whole genome shotgun (WGS) entry which is preliminary data.</text>
</comment>
<keyword evidence="1" id="KW-1133">Transmembrane helix</keyword>
<organism evidence="2 3">
    <name type="scientific">Mycobacterium gordonae</name>
    <dbReference type="NCBI Taxonomy" id="1778"/>
    <lineage>
        <taxon>Bacteria</taxon>
        <taxon>Bacillati</taxon>
        <taxon>Actinomycetota</taxon>
        <taxon>Actinomycetes</taxon>
        <taxon>Mycobacteriales</taxon>
        <taxon>Mycobacteriaceae</taxon>
        <taxon>Mycobacterium</taxon>
    </lineage>
</organism>
<evidence type="ECO:0000313" key="2">
    <source>
        <dbReference type="EMBL" id="KQH79841.1"/>
    </source>
</evidence>
<proteinExistence type="predicted"/>
<dbReference type="OrthoDB" id="4639836at2"/>
<sequence length="157" mass="17293">MPGDLLRYLGAPTGFPGWWWLVVAGCLIVVVGWFGGLYIWTLPPARLRRTPVLSVLHRRLLRRRFTRSITRAVEEHRAGHLSPAQAAAQMNHTLRSFLHLSTGARVQYLHIDAISASTELLAAAPVLSALSAAQFSPDPVDVAGVARQAQQVIRAWT</sequence>
<feature type="transmembrane region" description="Helical" evidence="1">
    <location>
        <begin position="18"/>
        <end position="40"/>
    </location>
</feature>
<dbReference type="EMBL" id="LKTM01000063">
    <property type="protein sequence ID" value="KQH79841.1"/>
    <property type="molecule type" value="Genomic_DNA"/>
</dbReference>
<gene>
    <name evidence="2" type="ORF">AO501_10615</name>
</gene>
<evidence type="ECO:0008006" key="4">
    <source>
        <dbReference type="Google" id="ProtNLM"/>
    </source>
</evidence>